<keyword evidence="3" id="KW-0547">Nucleotide-binding</keyword>
<dbReference type="OrthoDB" id="9804819at2"/>
<dbReference type="RefSeq" id="WP_131156344.1">
    <property type="nucleotide sequence ID" value="NZ_CP036402.1"/>
</dbReference>
<dbReference type="InterPro" id="IPR003593">
    <property type="entry name" value="AAA+_ATPase"/>
</dbReference>
<sequence length="335" mass="35481">MSAGSDAMSAGSDAISAGSAAASPSVAVERVSAQLGDVVALWDVSARVGPGITALLGPNGAGKTTLVRLVCGLLPASQGTVRVGGRDPRSDHEARRGLGYVPEAQALIDRLDARRFVRLAAILHGRADADAAAAAALEQVLLDPDDRRPLRTYSKGMRQRVKLANALVHDPTLLVLDEPLNGLDPTQRHHMSDLLRRLGDEGRAVILSSHVLAEVEPLAERVLVLSAGRLVAEGDPAAIRELLDDRPHRLRLGTDEPARLGAALLDAGLITGARVLTATSLQVETTTIGAFRTRVATTARDRGLRLSEVVPLDDDLESVFRYLVDGGTMRTRESL</sequence>
<dbReference type="EMBL" id="CP036402">
    <property type="protein sequence ID" value="QBI21351.1"/>
    <property type="molecule type" value="Genomic_DNA"/>
</dbReference>
<accession>A0A411YJJ9</accession>
<proteinExistence type="inferred from homology"/>
<keyword evidence="7" id="KW-1185">Reference proteome</keyword>
<dbReference type="SMART" id="SM00382">
    <property type="entry name" value="AAA"/>
    <property type="match status" value="1"/>
</dbReference>
<dbReference type="Proteomes" id="UP000291469">
    <property type="component" value="Chromosome"/>
</dbReference>
<dbReference type="KEGG" id="erz:ER308_18450"/>
<dbReference type="PANTHER" id="PTHR43335:SF11">
    <property type="entry name" value="ABC TRANSPORTER RELATED"/>
    <property type="match status" value="1"/>
</dbReference>
<evidence type="ECO:0000313" key="6">
    <source>
        <dbReference type="EMBL" id="QBI21351.1"/>
    </source>
</evidence>
<keyword evidence="4 6" id="KW-0067">ATP-binding</keyword>
<evidence type="ECO:0000256" key="4">
    <source>
        <dbReference type="ARBA" id="ARBA00022840"/>
    </source>
</evidence>
<gene>
    <name evidence="6" type="ORF">ER308_18450</name>
</gene>
<dbReference type="PROSITE" id="PS50893">
    <property type="entry name" value="ABC_TRANSPORTER_2"/>
    <property type="match status" value="1"/>
</dbReference>
<comment type="similarity">
    <text evidence="1">Belongs to the ABC transporter superfamily.</text>
</comment>
<dbReference type="InterPro" id="IPR027417">
    <property type="entry name" value="P-loop_NTPase"/>
</dbReference>
<dbReference type="InterPro" id="IPR003439">
    <property type="entry name" value="ABC_transporter-like_ATP-bd"/>
</dbReference>
<organism evidence="6 7">
    <name type="scientific">Egibacter rhizosphaerae</name>
    <dbReference type="NCBI Taxonomy" id="1670831"/>
    <lineage>
        <taxon>Bacteria</taxon>
        <taxon>Bacillati</taxon>
        <taxon>Actinomycetota</taxon>
        <taxon>Nitriliruptoria</taxon>
        <taxon>Egibacterales</taxon>
        <taxon>Egibacteraceae</taxon>
        <taxon>Egibacter</taxon>
    </lineage>
</organism>
<evidence type="ECO:0000256" key="3">
    <source>
        <dbReference type="ARBA" id="ARBA00022741"/>
    </source>
</evidence>
<dbReference type="CDD" id="cd03230">
    <property type="entry name" value="ABC_DR_subfamily_A"/>
    <property type="match status" value="1"/>
</dbReference>
<feature type="domain" description="ABC transporter" evidence="5">
    <location>
        <begin position="26"/>
        <end position="252"/>
    </location>
</feature>
<dbReference type="AlphaFoldDB" id="A0A411YJJ9"/>
<evidence type="ECO:0000259" key="5">
    <source>
        <dbReference type="PROSITE" id="PS50893"/>
    </source>
</evidence>
<name>A0A411YJJ9_9ACTN</name>
<evidence type="ECO:0000313" key="7">
    <source>
        <dbReference type="Proteomes" id="UP000291469"/>
    </source>
</evidence>
<dbReference type="GO" id="GO:0016887">
    <property type="term" value="F:ATP hydrolysis activity"/>
    <property type="evidence" value="ECO:0007669"/>
    <property type="project" value="InterPro"/>
</dbReference>
<evidence type="ECO:0000256" key="1">
    <source>
        <dbReference type="ARBA" id="ARBA00005417"/>
    </source>
</evidence>
<dbReference type="InterPro" id="IPR017871">
    <property type="entry name" value="ABC_transporter-like_CS"/>
</dbReference>
<dbReference type="SUPFAM" id="SSF52540">
    <property type="entry name" value="P-loop containing nucleoside triphosphate hydrolases"/>
    <property type="match status" value="1"/>
</dbReference>
<keyword evidence="2" id="KW-0813">Transport</keyword>
<dbReference type="Gene3D" id="3.40.50.300">
    <property type="entry name" value="P-loop containing nucleotide triphosphate hydrolases"/>
    <property type="match status" value="1"/>
</dbReference>
<protein>
    <submittedName>
        <fullName evidence="6">ABC transporter ATP-binding protein</fullName>
    </submittedName>
</protein>
<dbReference type="PANTHER" id="PTHR43335">
    <property type="entry name" value="ABC TRANSPORTER, ATP-BINDING PROTEIN"/>
    <property type="match status" value="1"/>
</dbReference>
<dbReference type="PROSITE" id="PS00211">
    <property type="entry name" value="ABC_TRANSPORTER_1"/>
    <property type="match status" value="1"/>
</dbReference>
<dbReference type="Pfam" id="PF00005">
    <property type="entry name" value="ABC_tran"/>
    <property type="match status" value="1"/>
</dbReference>
<reference evidence="6 7" key="1">
    <citation type="submission" date="2019-01" db="EMBL/GenBank/DDBJ databases">
        <title>Egibacter rhizosphaerae EGI 80759T.</title>
        <authorList>
            <person name="Chen D.-D."/>
            <person name="Tian Y."/>
            <person name="Jiao J.-Y."/>
            <person name="Zhang X.-T."/>
            <person name="Zhang Y.-G."/>
            <person name="Zhang Y."/>
            <person name="Xiao M."/>
            <person name="Shu W.-S."/>
            <person name="Li W.-J."/>
        </authorList>
    </citation>
    <scope>NUCLEOTIDE SEQUENCE [LARGE SCALE GENOMIC DNA]</scope>
    <source>
        <strain evidence="6 7">EGI 80759</strain>
    </source>
</reference>
<evidence type="ECO:0000256" key="2">
    <source>
        <dbReference type="ARBA" id="ARBA00022448"/>
    </source>
</evidence>
<dbReference type="GO" id="GO:0005524">
    <property type="term" value="F:ATP binding"/>
    <property type="evidence" value="ECO:0007669"/>
    <property type="project" value="UniProtKB-KW"/>
</dbReference>